<evidence type="ECO:0000256" key="1">
    <source>
        <dbReference type="ARBA" id="ARBA00023186"/>
    </source>
</evidence>
<keyword evidence="1" id="KW-0143">Chaperone</keyword>
<dbReference type="EMBL" id="KU970470">
    <property type="protein sequence ID" value="ASN63064.1"/>
    <property type="molecule type" value="Genomic_DNA"/>
</dbReference>
<evidence type="ECO:0000313" key="3">
    <source>
        <dbReference type="EMBL" id="ASN63064.1"/>
    </source>
</evidence>
<dbReference type="InterPro" id="IPR037124">
    <property type="entry name" value="Chaperonin_GroES_sf"/>
</dbReference>
<name>A0A221S2E2_9VIRU</name>
<dbReference type="InterPro" id="IPR020818">
    <property type="entry name" value="Chaperonin_GroES"/>
</dbReference>
<dbReference type="InterPro" id="IPR011032">
    <property type="entry name" value="GroES-like_sf"/>
</dbReference>
<accession>A0A221S2E2</accession>
<dbReference type="CDD" id="cd00320">
    <property type="entry name" value="cpn10"/>
    <property type="match status" value="1"/>
</dbReference>
<dbReference type="GO" id="GO:0005524">
    <property type="term" value="F:ATP binding"/>
    <property type="evidence" value="ECO:0007669"/>
    <property type="project" value="InterPro"/>
</dbReference>
<dbReference type="Pfam" id="PF00166">
    <property type="entry name" value="Cpn10"/>
    <property type="match status" value="1"/>
</dbReference>
<protein>
    <submittedName>
        <fullName evidence="3">Co-chaperonin GroES</fullName>
    </submittedName>
</protein>
<dbReference type="GO" id="GO:0044183">
    <property type="term" value="F:protein folding chaperone"/>
    <property type="evidence" value="ECO:0007669"/>
    <property type="project" value="InterPro"/>
</dbReference>
<sequence>MSEAEQLIADTVDDDRKKARQLPSPRGYKVLIALPDPEKEYEGGIIKSSKALHEEEIGSIVGMVLELGPDCYKDPSRFPSGPLCKQGDWILMRSYSGTRFKVHGKEFRLINDDSVEAVVEDPRGIVKA</sequence>
<feature type="region of interest" description="Disordered" evidence="2">
    <location>
        <begin position="1"/>
        <end position="21"/>
    </location>
</feature>
<reference evidence="3" key="1">
    <citation type="submission" date="2016-03" db="EMBL/GenBank/DDBJ databases">
        <title>Novel chaperonins are prevalent in the virioplankton and link to viral biology and ecology.</title>
        <authorList>
            <person name="Marine R.L."/>
            <person name="Nasko D.J."/>
            <person name="Polson S.W."/>
            <person name="Wommack K.E."/>
        </authorList>
    </citation>
    <scope>NUCLEOTIDE SEQUENCE</scope>
</reference>
<proteinExistence type="predicted"/>
<evidence type="ECO:0000256" key="2">
    <source>
        <dbReference type="SAM" id="MobiDB-lite"/>
    </source>
</evidence>
<dbReference type="Gene3D" id="2.30.33.40">
    <property type="entry name" value="GroES chaperonin"/>
    <property type="match status" value="1"/>
</dbReference>
<gene>
    <name evidence="3" type="primary">groES</name>
</gene>
<organism evidence="3">
    <name type="scientific">uncultured virus</name>
    <dbReference type="NCBI Taxonomy" id="340016"/>
    <lineage>
        <taxon>Viruses</taxon>
        <taxon>environmental samples</taxon>
    </lineage>
</organism>
<dbReference type="SUPFAM" id="SSF50129">
    <property type="entry name" value="GroES-like"/>
    <property type="match status" value="1"/>
</dbReference>